<keyword evidence="2" id="KW-0732">Signal</keyword>
<dbReference type="EMBL" id="MU839833">
    <property type="protein sequence ID" value="KAK1755402.1"/>
    <property type="molecule type" value="Genomic_DNA"/>
</dbReference>
<dbReference type="AlphaFoldDB" id="A0AAJ0BCB0"/>
<sequence length="107" mass="11865">MRFSLLLVAAVAGFAAAAPTVGDGGPLVEARDPQRNGQQGYSPPKYYNKREPEPQRNGQQGYSPPKYYNKREPEPQRNGQQGYSPPKYYNKREPGVEADNSISHGKV</sequence>
<keyword evidence="4" id="KW-1185">Reference proteome</keyword>
<evidence type="ECO:0000256" key="1">
    <source>
        <dbReference type="SAM" id="MobiDB-lite"/>
    </source>
</evidence>
<evidence type="ECO:0000313" key="3">
    <source>
        <dbReference type="EMBL" id="KAK1755402.1"/>
    </source>
</evidence>
<comment type="caution">
    <text evidence="3">The sequence shown here is derived from an EMBL/GenBank/DDBJ whole genome shotgun (WGS) entry which is preliminary data.</text>
</comment>
<gene>
    <name evidence="3" type="ORF">QBC47DRAFT_360328</name>
</gene>
<accession>A0AAJ0BCB0</accession>
<proteinExistence type="predicted"/>
<reference evidence="3" key="1">
    <citation type="submission" date="2023-06" db="EMBL/GenBank/DDBJ databases">
        <title>Genome-scale phylogeny and comparative genomics of the fungal order Sordariales.</title>
        <authorList>
            <consortium name="Lawrence Berkeley National Laboratory"/>
            <person name="Hensen N."/>
            <person name="Bonometti L."/>
            <person name="Westerberg I."/>
            <person name="Brannstrom I.O."/>
            <person name="Guillou S."/>
            <person name="Cros-Aarteil S."/>
            <person name="Calhoun S."/>
            <person name="Haridas S."/>
            <person name="Kuo A."/>
            <person name="Mondo S."/>
            <person name="Pangilinan J."/>
            <person name="Riley R."/>
            <person name="Labutti K."/>
            <person name="Andreopoulos B."/>
            <person name="Lipzen A."/>
            <person name="Chen C."/>
            <person name="Yanf M."/>
            <person name="Daum C."/>
            <person name="Ng V."/>
            <person name="Clum A."/>
            <person name="Steindorff A."/>
            <person name="Ohm R."/>
            <person name="Martin F."/>
            <person name="Silar P."/>
            <person name="Natvig D."/>
            <person name="Lalanne C."/>
            <person name="Gautier V."/>
            <person name="Ament-Velasquez S.L."/>
            <person name="Kruys A."/>
            <person name="Hutchinson M.I."/>
            <person name="Powell A.J."/>
            <person name="Barry K."/>
            <person name="Miller A.N."/>
            <person name="Grigoriev I.V."/>
            <person name="Debuchy R."/>
            <person name="Gladieux P."/>
            <person name="Thoren M.H."/>
            <person name="Johannesson H."/>
        </authorList>
    </citation>
    <scope>NUCLEOTIDE SEQUENCE</scope>
    <source>
        <strain evidence="3">PSN4</strain>
    </source>
</reference>
<evidence type="ECO:0000256" key="2">
    <source>
        <dbReference type="SAM" id="SignalP"/>
    </source>
</evidence>
<evidence type="ECO:0000313" key="4">
    <source>
        <dbReference type="Proteomes" id="UP001239445"/>
    </source>
</evidence>
<dbReference type="Proteomes" id="UP001239445">
    <property type="component" value="Unassembled WGS sequence"/>
</dbReference>
<feature type="chain" id="PRO_5042516072" evidence="2">
    <location>
        <begin position="18"/>
        <end position="107"/>
    </location>
</feature>
<feature type="signal peptide" evidence="2">
    <location>
        <begin position="1"/>
        <end position="17"/>
    </location>
</feature>
<feature type="region of interest" description="Disordered" evidence="1">
    <location>
        <begin position="18"/>
        <end position="107"/>
    </location>
</feature>
<organism evidence="3 4">
    <name type="scientific">Echria macrotheca</name>
    <dbReference type="NCBI Taxonomy" id="438768"/>
    <lineage>
        <taxon>Eukaryota</taxon>
        <taxon>Fungi</taxon>
        <taxon>Dikarya</taxon>
        <taxon>Ascomycota</taxon>
        <taxon>Pezizomycotina</taxon>
        <taxon>Sordariomycetes</taxon>
        <taxon>Sordariomycetidae</taxon>
        <taxon>Sordariales</taxon>
        <taxon>Schizotheciaceae</taxon>
        <taxon>Echria</taxon>
    </lineage>
</organism>
<protein>
    <submittedName>
        <fullName evidence="3">Uncharacterized protein</fullName>
    </submittedName>
</protein>
<name>A0AAJ0BCB0_9PEZI</name>